<evidence type="ECO:0000256" key="5">
    <source>
        <dbReference type="ARBA" id="ARBA00022833"/>
    </source>
</evidence>
<gene>
    <name evidence="9" type="ORF">RQM65_08660</name>
</gene>
<name>A0ABU3L4Q8_9FLAO</name>
<dbReference type="EC" id="4.-.-.-" evidence="8"/>
<comment type="caution">
    <text evidence="9">The sequence shown here is derived from an EMBL/GenBank/DDBJ whole genome shotgun (WGS) entry which is preliminary data.</text>
</comment>
<evidence type="ECO:0000256" key="2">
    <source>
        <dbReference type="ARBA" id="ARBA00008900"/>
    </source>
</evidence>
<dbReference type="RefSeq" id="WP_314014215.1">
    <property type="nucleotide sequence ID" value="NZ_JAVTTP010000001.1"/>
</dbReference>
<evidence type="ECO:0000313" key="10">
    <source>
        <dbReference type="Proteomes" id="UP001250656"/>
    </source>
</evidence>
<dbReference type="InterPro" id="IPR038418">
    <property type="entry name" value="6-PTP_synth/QueD_sf"/>
</dbReference>
<dbReference type="InterPro" id="IPR007115">
    <property type="entry name" value="6-PTP_synth/QueD"/>
</dbReference>
<dbReference type="Pfam" id="PF01242">
    <property type="entry name" value="PTPS"/>
    <property type="match status" value="1"/>
</dbReference>
<dbReference type="PIRSF" id="PIRSF006113">
    <property type="entry name" value="PTP_synth"/>
    <property type="match status" value="1"/>
</dbReference>
<evidence type="ECO:0000256" key="6">
    <source>
        <dbReference type="ARBA" id="ARBA00023239"/>
    </source>
</evidence>
<dbReference type="EMBL" id="JAVTTP010000001">
    <property type="protein sequence ID" value="MDT7828731.1"/>
    <property type="molecule type" value="Genomic_DNA"/>
</dbReference>
<evidence type="ECO:0000313" key="9">
    <source>
        <dbReference type="EMBL" id="MDT7828731.1"/>
    </source>
</evidence>
<dbReference type="PANTHER" id="PTHR12589">
    <property type="entry name" value="PYRUVOYL TETRAHYDROBIOPTERIN SYNTHASE"/>
    <property type="match status" value="1"/>
</dbReference>
<evidence type="ECO:0000256" key="4">
    <source>
        <dbReference type="ARBA" id="ARBA00022723"/>
    </source>
</evidence>
<keyword evidence="5 8" id="KW-0862">Zinc</keyword>
<dbReference type="Gene3D" id="3.30.479.10">
    <property type="entry name" value="6-pyruvoyl tetrahydropterin synthase/QueD"/>
    <property type="match status" value="1"/>
</dbReference>
<sequence length="149" mass="17050">MGKIRITKQFNFETGHALYGYDGKCRNVHGHSYKLSVTVIGTPITDNSHVKLGMVIDFGDLKKIVKEEIVDKLDHATVFNKNTPHVELAKELMQREHQVILADYQPTSENMVIDFAAKIKKRLPKNIQLYSLKLQETETSYAEWFAADN</sequence>
<dbReference type="SUPFAM" id="SSF55620">
    <property type="entry name" value="Tetrahydrobiopterin biosynthesis enzymes-like"/>
    <property type="match status" value="1"/>
</dbReference>
<comment type="similarity">
    <text evidence="2 8">Belongs to the PTPS family. QueD subfamily.</text>
</comment>
<evidence type="ECO:0000256" key="3">
    <source>
        <dbReference type="ARBA" id="ARBA00018141"/>
    </source>
</evidence>
<organism evidence="9 10">
    <name type="scientific">Pricia mediterranea</name>
    <dbReference type="NCBI Taxonomy" id="3076079"/>
    <lineage>
        <taxon>Bacteria</taxon>
        <taxon>Pseudomonadati</taxon>
        <taxon>Bacteroidota</taxon>
        <taxon>Flavobacteriia</taxon>
        <taxon>Flavobacteriales</taxon>
        <taxon>Flavobacteriaceae</taxon>
        <taxon>Pricia</taxon>
    </lineage>
</organism>
<comment type="cofactor">
    <cofactor evidence="8">
        <name>Zn(2+)</name>
        <dbReference type="ChEBI" id="CHEBI:29105"/>
    </cofactor>
    <text evidence="8">Binds 1 zinc ion per subunit.</text>
</comment>
<protein>
    <recommendedName>
        <fullName evidence="3 8">6-carboxy-5,6,7,8-tetrahydropterin synthase</fullName>
        <ecNumber evidence="8">4.-.-.-</ecNumber>
    </recommendedName>
</protein>
<evidence type="ECO:0000256" key="8">
    <source>
        <dbReference type="PIRNR" id="PIRNR006113"/>
    </source>
</evidence>
<keyword evidence="8" id="KW-0671">Queuosine biosynthesis</keyword>
<accession>A0ABU3L4Q8</accession>
<reference evidence="9 10" key="1">
    <citation type="submission" date="2023-09" db="EMBL/GenBank/DDBJ databases">
        <title>Novel taxa isolated from Blanes Bay.</title>
        <authorList>
            <person name="Rey-Velasco X."/>
            <person name="Lucena T."/>
        </authorList>
    </citation>
    <scope>NUCLEOTIDE SEQUENCE [LARGE SCALE GENOMIC DNA]</scope>
    <source>
        <strain evidence="9 10">S334</strain>
    </source>
</reference>
<dbReference type="GO" id="GO:0070497">
    <property type="term" value="F:6-carboxytetrahydropterin synthase activity"/>
    <property type="evidence" value="ECO:0007669"/>
    <property type="project" value="UniProtKB-EC"/>
</dbReference>
<keyword evidence="10" id="KW-1185">Reference proteome</keyword>
<comment type="pathway">
    <text evidence="1 8">Purine metabolism; 7-cyano-7-deazaguanine biosynthesis.</text>
</comment>
<dbReference type="PANTHER" id="PTHR12589:SF7">
    <property type="entry name" value="6-PYRUVOYL TETRAHYDROBIOPTERIN SYNTHASE"/>
    <property type="match status" value="1"/>
</dbReference>
<dbReference type="Proteomes" id="UP001250656">
    <property type="component" value="Unassembled WGS sequence"/>
</dbReference>
<keyword evidence="6 8" id="KW-0456">Lyase</keyword>
<evidence type="ECO:0000256" key="1">
    <source>
        <dbReference type="ARBA" id="ARBA00005061"/>
    </source>
</evidence>
<comment type="catalytic activity">
    <reaction evidence="7 8">
        <text>7,8-dihydroneopterin 3'-triphosphate + H2O = 6-carboxy-5,6,7,8-tetrahydropterin + triphosphate + acetaldehyde + 2 H(+)</text>
        <dbReference type="Rhea" id="RHEA:27966"/>
        <dbReference type="ChEBI" id="CHEBI:15343"/>
        <dbReference type="ChEBI" id="CHEBI:15377"/>
        <dbReference type="ChEBI" id="CHEBI:15378"/>
        <dbReference type="ChEBI" id="CHEBI:18036"/>
        <dbReference type="ChEBI" id="CHEBI:58462"/>
        <dbReference type="ChEBI" id="CHEBI:61032"/>
        <dbReference type="EC" id="4.1.2.50"/>
    </reaction>
</comment>
<evidence type="ECO:0000256" key="7">
    <source>
        <dbReference type="ARBA" id="ARBA00048807"/>
    </source>
</evidence>
<proteinExistence type="inferred from homology"/>
<keyword evidence="4 8" id="KW-0479">Metal-binding</keyword>